<feature type="transmembrane region" description="Helical" evidence="1">
    <location>
        <begin position="6"/>
        <end position="24"/>
    </location>
</feature>
<dbReference type="Pfam" id="PF13676">
    <property type="entry name" value="TIR_2"/>
    <property type="match status" value="1"/>
</dbReference>
<accession>A0A7W9GGR9</accession>
<dbReference type="EMBL" id="JACHMB010000001">
    <property type="protein sequence ID" value="MBB5783510.1"/>
    <property type="molecule type" value="Genomic_DNA"/>
</dbReference>
<evidence type="ECO:0000313" key="3">
    <source>
        <dbReference type="EMBL" id="MBB5783510.1"/>
    </source>
</evidence>
<evidence type="ECO:0000256" key="1">
    <source>
        <dbReference type="SAM" id="Phobius"/>
    </source>
</evidence>
<dbReference type="AlphaFoldDB" id="A0A7W9GGR9"/>
<dbReference type="Gene3D" id="3.40.50.10140">
    <property type="entry name" value="Toll/interleukin-1 receptor homology (TIR) domain"/>
    <property type="match status" value="1"/>
</dbReference>
<keyword evidence="1" id="KW-0472">Membrane</keyword>
<keyword evidence="4" id="KW-1185">Reference proteome</keyword>
<dbReference type="RefSeq" id="WP_185076439.1">
    <property type="nucleotide sequence ID" value="NZ_JACHMB010000001.1"/>
</dbReference>
<evidence type="ECO:0000313" key="4">
    <source>
        <dbReference type="Proteomes" id="UP000579153"/>
    </source>
</evidence>
<proteinExistence type="predicted"/>
<feature type="domain" description="TIR" evidence="2">
    <location>
        <begin position="46"/>
        <end position="165"/>
    </location>
</feature>
<reference evidence="3 4" key="1">
    <citation type="submission" date="2020-08" db="EMBL/GenBank/DDBJ databases">
        <title>Sequencing the genomes of 1000 actinobacteria strains.</title>
        <authorList>
            <person name="Klenk H.-P."/>
        </authorList>
    </citation>
    <scope>NUCLEOTIDE SEQUENCE [LARGE SCALE GENOMIC DNA]</scope>
    <source>
        <strain evidence="3 4">DSM 45507</strain>
    </source>
</reference>
<dbReference type="Proteomes" id="UP000579153">
    <property type="component" value="Unassembled WGS sequence"/>
</dbReference>
<comment type="caution">
    <text evidence="3">The sequence shown here is derived from an EMBL/GenBank/DDBJ whole genome shotgun (WGS) entry which is preliminary data.</text>
</comment>
<dbReference type="SUPFAM" id="SSF52200">
    <property type="entry name" value="Toll/Interleukin receptor TIR domain"/>
    <property type="match status" value="1"/>
</dbReference>
<name>A0A7W9GGR9_9ACTN</name>
<keyword evidence="1" id="KW-1133">Transmembrane helix</keyword>
<dbReference type="GO" id="GO:0007165">
    <property type="term" value="P:signal transduction"/>
    <property type="evidence" value="ECO:0007669"/>
    <property type="project" value="InterPro"/>
</dbReference>
<gene>
    <name evidence="3" type="ORF">HD596_010266</name>
</gene>
<dbReference type="InterPro" id="IPR000157">
    <property type="entry name" value="TIR_dom"/>
</dbReference>
<dbReference type="InterPro" id="IPR035897">
    <property type="entry name" value="Toll_tir_struct_dom_sf"/>
</dbReference>
<protein>
    <recommendedName>
        <fullName evidence="2">TIR domain-containing protein</fullName>
    </recommendedName>
</protein>
<evidence type="ECO:0000259" key="2">
    <source>
        <dbReference type="Pfam" id="PF13676"/>
    </source>
</evidence>
<keyword evidence="1" id="KW-0812">Transmembrane</keyword>
<sequence length="173" mass="18329">MIPEWIGAVAGVVAIVPLLAAGLARLRRSPPAELPAGPGGERYDLFLSYVEADAAAARRLARRLLTAHGLSVFFAEWSVGPGIVELVAKGEAIEGAAHGALLFSRNSVGDAELMDAYAALLTKVYNGSAGRFVPVRLDDAELPPFAEIRRPIDLRRGYDAEVAKLAAAVAQKR</sequence>
<organism evidence="3 4">
    <name type="scientific">Nonomuraea jabiensis</name>
    <dbReference type="NCBI Taxonomy" id="882448"/>
    <lineage>
        <taxon>Bacteria</taxon>
        <taxon>Bacillati</taxon>
        <taxon>Actinomycetota</taxon>
        <taxon>Actinomycetes</taxon>
        <taxon>Streptosporangiales</taxon>
        <taxon>Streptosporangiaceae</taxon>
        <taxon>Nonomuraea</taxon>
    </lineage>
</organism>